<feature type="region of interest" description="Disordered" evidence="2">
    <location>
        <begin position="292"/>
        <end position="316"/>
    </location>
</feature>
<feature type="coiled-coil region" evidence="1">
    <location>
        <begin position="243"/>
        <end position="287"/>
    </location>
</feature>
<gene>
    <name evidence="5" type="ORF">SADUNF_Sadunf06G0182100</name>
</gene>
<keyword evidence="3" id="KW-0472">Membrane</keyword>
<proteinExistence type="predicted"/>
<evidence type="ECO:0000256" key="3">
    <source>
        <dbReference type="SAM" id="Phobius"/>
    </source>
</evidence>
<feature type="transmembrane region" description="Helical" evidence="3">
    <location>
        <begin position="492"/>
        <end position="515"/>
    </location>
</feature>
<keyword evidence="6" id="KW-1185">Reference proteome</keyword>
<dbReference type="InterPro" id="IPR008480">
    <property type="entry name" value="DUF761_pln"/>
</dbReference>
<dbReference type="PANTHER" id="PTHR34368:SF2">
    <property type="entry name" value="ALKALINE PHYTOCERAMIDASE (APHC)"/>
    <property type="match status" value="1"/>
</dbReference>
<keyword evidence="3" id="KW-0812">Transmembrane</keyword>
<evidence type="ECO:0000313" key="6">
    <source>
        <dbReference type="Proteomes" id="UP000657918"/>
    </source>
</evidence>
<name>A0A835MXX1_9ROSI</name>
<feature type="transmembrane region" description="Helical" evidence="3">
    <location>
        <begin position="437"/>
        <end position="459"/>
    </location>
</feature>
<dbReference type="Pfam" id="PF05553">
    <property type="entry name" value="DUF761"/>
    <property type="match status" value="1"/>
</dbReference>
<evidence type="ECO:0000259" key="4">
    <source>
        <dbReference type="Pfam" id="PF14364"/>
    </source>
</evidence>
<feature type="transmembrane region" description="Helical" evidence="3">
    <location>
        <begin position="593"/>
        <end position="616"/>
    </location>
</feature>
<reference evidence="5 6" key="1">
    <citation type="submission" date="2020-10" db="EMBL/GenBank/DDBJ databases">
        <title>Plant Genome Project.</title>
        <authorList>
            <person name="Zhang R.-G."/>
        </authorList>
    </citation>
    <scope>NUCLEOTIDE SEQUENCE [LARGE SCALE GENOMIC DNA]</scope>
    <source>
        <strain evidence="5">FAFU-HL-1</strain>
        <tissue evidence="5">Leaf</tissue>
    </source>
</reference>
<feature type="domain" description="DUF4408" evidence="4">
    <location>
        <begin position="81"/>
        <end position="111"/>
    </location>
</feature>
<feature type="transmembrane region" description="Helical" evidence="3">
    <location>
        <begin position="412"/>
        <end position="431"/>
    </location>
</feature>
<keyword evidence="1" id="KW-0175">Coiled coil</keyword>
<evidence type="ECO:0000313" key="5">
    <source>
        <dbReference type="EMBL" id="KAF9681019.1"/>
    </source>
</evidence>
<organism evidence="5 6">
    <name type="scientific">Salix dunnii</name>
    <dbReference type="NCBI Taxonomy" id="1413687"/>
    <lineage>
        <taxon>Eukaryota</taxon>
        <taxon>Viridiplantae</taxon>
        <taxon>Streptophyta</taxon>
        <taxon>Embryophyta</taxon>
        <taxon>Tracheophyta</taxon>
        <taxon>Spermatophyta</taxon>
        <taxon>Magnoliopsida</taxon>
        <taxon>eudicotyledons</taxon>
        <taxon>Gunneridae</taxon>
        <taxon>Pentapetalae</taxon>
        <taxon>rosids</taxon>
        <taxon>fabids</taxon>
        <taxon>Malpighiales</taxon>
        <taxon>Salicaceae</taxon>
        <taxon>Saliceae</taxon>
        <taxon>Salix</taxon>
    </lineage>
</organism>
<accession>A0A835MXX1</accession>
<comment type="caution">
    <text evidence="5">The sequence shown here is derived from an EMBL/GenBank/DDBJ whole genome shotgun (WGS) entry which is preliminary data.</text>
</comment>
<feature type="region of interest" description="Disordered" evidence="2">
    <location>
        <begin position="223"/>
        <end position="243"/>
    </location>
</feature>
<dbReference type="AlphaFoldDB" id="A0A835MXX1"/>
<keyword evidence="3" id="KW-1133">Transmembrane helix</keyword>
<evidence type="ECO:0000256" key="1">
    <source>
        <dbReference type="SAM" id="Coils"/>
    </source>
</evidence>
<dbReference type="OrthoDB" id="5562961at2759"/>
<protein>
    <recommendedName>
        <fullName evidence="4">DUF4408 domain-containing protein</fullName>
    </recommendedName>
</protein>
<dbReference type="EMBL" id="JADGMS010000006">
    <property type="protein sequence ID" value="KAF9681019.1"/>
    <property type="molecule type" value="Genomic_DNA"/>
</dbReference>
<dbReference type="Pfam" id="PF14364">
    <property type="entry name" value="DUF4408"/>
    <property type="match status" value="1"/>
</dbReference>
<evidence type="ECO:0000256" key="2">
    <source>
        <dbReference type="SAM" id="MobiDB-lite"/>
    </source>
</evidence>
<dbReference type="PANTHER" id="PTHR34368">
    <property type="entry name" value="OS01G0962200 PROTEIN"/>
    <property type="match status" value="1"/>
</dbReference>
<sequence length="633" mass="72796">MALRGKQPVNHSLPFIRLRHSKVDTLQNIRRQNSSVSIKFVLKYYSPCVPHFSSATNKSHLRFSLNLIHSQPKTMLGESLSIWASMNSWLTPSVFFVLLNLMIGTIFITSRPATYKSSDQHQEQEKHVQAQYGYGRQLIRSPSVLQKLKPINLLYSYRSQEPPTFTFEKPQESDQRLTFHQQNPQQDYQYHHNQNQPAISSSPSMLQKIKSINVYNYFSQEPFNPSSTKNHKNEESTPTHFTSEQIYDQIQEEHDELLQEEEEEKFQDEENERIQDQEQNIEEMYSKLQGGKLSKTMSDTKPTSGEVPKKLPKKMRKSASAKSAFSHFEEEDIVESRRPATVREGKASNEVGDNEVDAKADDFINKFKQQLKLQRSDSIIRITLSHKPHQFADMRNFLGVPNTLNVITNFPFLLVGVVGFVLSLQGCFFNISLKGEVWGWALFYGGIVGLAFGSAHYHLKPDDSRVMWDTLPMMIAYSSLFSSFMAERVGQRAGLSCLFGLLLIVLLSTAYARNISRFLLNMSRYLLVGCRTFNDLRLCMMFQLIPCIAIPAMTFLYPPKYTHSRYWLWAAGVCLLAKLEDALDKKIYNANRYLISGHSLEHLCSAAIPVLFAIMLTHRTIRFQRLGDLKERP</sequence>
<dbReference type="InterPro" id="IPR025520">
    <property type="entry name" value="DUF4408"/>
</dbReference>
<dbReference type="Proteomes" id="UP000657918">
    <property type="component" value="Unassembled WGS sequence"/>
</dbReference>
<feature type="transmembrane region" description="Helical" evidence="3">
    <location>
        <begin position="536"/>
        <end position="557"/>
    </location>
</feature>